<feature type="compositionally biased region" description="Polar residues" evidence="1">
    <location>
        <begin position="202"/>
        <end position="213"/>
    </location>
</feature>
<dbReference type="EMBL" id="JAULSU010000001">
    <property type="protein sequence ID" value="KAK0633856.1"/>
    <property type="molecule type" value="Genomic_DNA"/>
</dbReference>
<proteinExistence type="predicted"/>
<gene>
    <name evidence="2" type="ORF">B0T14DRAFT_576100</name>
</gene>
<dbReference type="AlphaFoldDB" id="A0AA39XH25"/>
<feature type="region of interest" description="Disordered" evidence="1">
    <location>
        <begin position="193"/>
        <end position="213"/>
    </location>
</feature>
<evidence type="ECO:0000313" key="2">
    <source>
        <dbReference type="EMBL" id="KAK0633856.1"/>
    </source>
</evidence>
<sequence length="213" mass="22768">ETHPCPTTQVPPAPSWRQIRGGGRRKVGAPARNSPVGSCAGLGAGSSHLRRYPQISSASSLSSSRFNPAPANISPQTSLAKSTPSPTLSTRSIQSVIHSPTSLQADQQHRTYTPASRLGSGPRKHAVTFNASPISRTSTSVTLPDQYRGGGKAHEGTSQKEKGRNIRKLAARRSNTSSVYAFYEPYPNQYHHNATLDDSHRTASATRGSRCPS</sequence>
<keyword evidence="3" id="KW-1185">Reference proteome</keyword>
<organism evidence="2 3">
    <name type="scientific">Immersiella caudata</name>
    <dbReference type="NCBI Taxonomy" id="314043"/>
    <lineage>
        <taxon>Eukaryota</taxon>
        <taxon>Fungi</taxon>
        <taxon>Dikarya</taxon>
        <taxon>Ascomycota</taxon>
        <taxon>Pezizomycotina</taxon>
        <taxon>Sordariomycetes</taxon>
        <taxon>Sordariomycetidae</taxon>
        <taxon>Sordariales</taxon>
        <taxon>Lasiosphaeriaceae</taxon>
        <taxon>Immersiella</taxon>
    </lineage>
</organism>
<evidence type="ECO:0000256" key="1">
    <source>
        <dbReference type="SAM" id="MobiDB-lite"/>
    </source>
</evidence>
<feature type="compositionally biased region" description="Polar residues" evidence="1">
    <location>
        <begin position="129"/>
        <end position="143"/>
    </location>
</feature>
<feature type="non-terminal residue" evidence="2">
    <location>
        <position position="1"/>
    </location>
</feature>
<evidence type="ECO:0000313" key="3">
    <source>
        <dbReference type="Proteomes" id="UP001175000"/>
    </source>
</evidence>
<feature type="compositionally biased region" description="Polar residues" evidence="1">
    <location>
        <begin position="73"/>
        <end position="114"/>
    </location>
</feature>
<dbReference type="Proteomes" id="UP001175000">
    <property type="component" value="Unassembled WGS sequence"/>
</dbReference>
<feature type="compositionally biased region" description="Basic and acidic residues" evidence="1">
    <location>
        <begin position="152"/>
        <end position="164"/>
    </location>
</feature>
<protein>
    <submittedName>
        <fullName evidence="2">Uncharacterized protein</fullName>
    </submittedName>
</protein>
<comment type="caution">
    <text evidence="2">The sequence shown here is derived from an EMBL/GenBank/DDBJ whole genome shotgun (WGS) entry which is preliminary data.</text>
</comment>
<name>A0AA39XH25_9PEZI</name>
<reference evidence="2" key="1">
    <citation type="submission" date="2023-06" db="EMBL/GenBank/DDBJ databases">
        <title>Genome-scale phylogeny and comparative genomics of the fungal order Sordariales.</title>
        <authorList>
            <consortium name="Lawrence Berkeley National Laboratory"/>
            <person name="Hensen N."/>
            <person name="Bonometti L."/>
            <person name="Westerberg I."/>
            <person name="Brannstrom I.O."/>
            <person name="Guillou S."/>
            <person name="Cros-Aarteil S."/>
            <person name="Calhoun S."/>
            <person name="Haridas S."/>
            <person name="Kuo A."/>
            <person name="Mondo S."/>
            <person name="Pangilinan J."/>
            <person name="Riley R."/>
            <person name="Labutti K."/>
            <person name="Andreopoulos B."/>
            <person name="Lipzen A."/>
            <person name="Chen C."/>
            <person name="Yanf M."/>
            <person name="Daum C."/>
            <person name="Ng V."/>
            <person name="Clum A."/>
            <person name="Steindorff A."/>
            <person name="Ohm R."/>
            <person name="Martin F."/>
            <person name="Silar P."/>
            <person name="Natvig D."/>
            <person name="Lalanne C."/>
            <person name="Gautier V."/>
            <person name="Ament-Velasquez S.L."/>
            <person name="Kruys A."/>
            <person name="Hutchinson M.I."/>
            <person name="Powell A.J."/>
            <person name="Barry K."/>
            <person name="Miller A.N."/>
            <person name="Grigoriev I.V."/>
            <person name="Debuchy R."/>
            <person name="Gladieux P."/>
            <person name="Thoren M.H."/>
            <person name="Johannesson H."/>
        </authorList>
    </citation>
    <scope>NUCLEOTIDE SEQUENCE</scope>
    <source>
        <strain evidence="2">CBS 606.72</strain>
    </source>
</reference>
<accession>A0AA39XH25</accession>
<feature type="region of interest" description="Disordered" evidence="1">
    <location>
        <begin position="1"/>
        <end position="174"/>
    </location>
</feature>